<dbReference type="FunFam" id="3.40.50.720:FF:000084">
    <property type="entry name" value="Short-chain dehydrogenase reductase"/>
    <property type="match status" value="1"/>
</dbReference>
<dbReference type="PANTHER" id="PTHR43975">
    <property type="entry name" value="ZGC:101858"/>
    <property type="match status" value="1"/>
</dbReference>
<evidence type="ECO:0000313" key="3">
    <source>
        <dbReference type="Proteomes" id="UP000004508"/>
    </source>
</evidence>
<dbReference type="PRINTS" id="PR00081">
    <property type="entry name" value="GDHRDH"/>
</dbReference>
<organism evidence="2 3">
    <name type="scientific">Ktedonobacter racemifer DSM 44963</name>
    <dbReference type="NCBI Taxonomy" id="485913"/>
    <lineage>
        <taxon>Bacteria</taxon>
        <taxon>Bacillati</taxon>
        <taxon>Chloroflexota</taxon>
        <taxon>Ktedonobacteria</taxon>
        <taxon>Ktedonobacterales</taxon>
        <taxon>Ktedonobacteraceae</taxon>
        <taxon>Ktedonobacter</taxon>
    </lineage>
</organism>
<comment type="caution">
    <text evidence="2">The sequence shown here is derived from an EMBL/GenBank/DDBJ whole genome shotgun (WGS) entry which is preliminary data.</text>
</comment>
<dbReference type="InterPro" id="IPR036291">
    <property type="entry name" value="NAD(P)-bd_dom_sf"/>
</dbReference>
<dbReference type="RefSeq" id="WP_007920117.1">
    <property type="nucleotide sequence ID" value="NZ_ADVG01000004.1"/>
</dbReference>
<dbReference type="SUPFAM" id="SSF51735">
    <property type="entry name" value="NAD(P)-binding Rossmann-fold domains"/>
    <property type="match status" value="1"/>
</dbReference>
<proteinExistence type="predicted"/>
<accession>D6U054</accession>
<dbReference type="InParanoid" id="D6U054"/>
<sequence length="371" mass="40220">MKRFENKVAVVTGGNSGIGLATAKRLHEEGARVAIVGRNAQTLEEATRTIGDGVLAVQADVAKLSEIDRLYQTVTQELGRIDVLFVNAGVGKFATLIDTSESLYDELFAINTKGAYFTLAKAIPYLNDGASIILIALAPINPPWRRPRTSAYSEAKAALRAVAQTAAVELAPQGIRVNLVSPGPTLTPIYQQAGLSKEKTEDRLKQISTTVPLSRLGKPEEVASVVAFLASSDASYITGEEIHIDGGRGSVISQHFLGNRERHSQGVSLRGANELCNKISSSKVERERGTSRIHAKFDQRESLFSFFRQFGCVQNGRFLYGSKRGKKKDRGRIERYDGQQERGSITCPPLRCMALCGAFLLVTLAALANAP</sequence>
<dbReference type="AlphaFoldDB" id="D6U054"/>
<evidence type="ECO:0000313" key="2">
    <source>
        <dbReference type="EMBL" id="EFH82194.1"/>
    </source>
</evidence>
<dbReference type="CDD" id="cd05233">
    <property type="entry name" value="SDR_c"/>
    <property type="match status" value="1"/>
</dbReference>
<evidence type="ECO:0000256" key="1">
    <source>
        <dbReference type="ARBA" id="ARBA00023002"/>
    </source>
</evidence>
<keyword evidence="3" id="KW-1185">Reference proteome</keyword>
<dbReference type="Gene3D" id="3.40.50.720">
    <property type="entry name" value="NAD(P)-binding Rossmann-like Domain"/>
    <property type="match status" value="1"/>
</dbReference>
<name>D6U054_KTERA</name>
<keyword evidence="1" id="KW-0560">Oxidoreductase</keyword>
<dbReference type="Proteomes" id="UP000004508">
    <property type="component" value="Unassembled WGS sequence"/>
</dbReference>
<gene>
    <name evidence="2" type="ORF">Krac_2981</name>
</gene>
<reference evidence="2 3" key="1">
    <citation type="journal article" date="2011" name="Stand. Genomic Sci.">
        <title>Non-contiguous finished genome sequence and contextual data of the filamentous soil bacterium Ktedonobacter racemifer type strain (SOSP1-21).</title>
        <authorList>
            <person name="Chang Y.J."/>
            <person name="Land M."/>
            <person name="Hauser L."/>
            <person name="Chertkov O."/>
            <person name="Del Rio T.G."/>
            <person name="Nolan M."/>
            <person name="Copeland A."/>
            <person name="Tice H."/>
            <person name="Cheng J.F."/>
            <person name="Lucas S."/>
            <person name="Han C."/>
            <person name="Goodwin L."/>
            <person name="Pitluck S."/>
            <person name="Ivanova N."/>
            <person name="Ovchinikova G."/>
            <person name="Pati A."/>
            <person name="Chen A."/>
            <person name="Palaniappan K."/>
            <person name="Mavromatis K."/>
            <person name="Liolios K."/>
            <person name="Brettin T."/>
            <person name="Fiebig A."/>
            <person name="Rohde M."/>
            <person name="Abt B."/>
            <person name="Goker M."/>
            <person name="Detter J.C."/>
            <person name="Woyke T."/>
            <person name="Bristow J."/>
            <person name="Eisen J.A."/>
            <person name="Markowitz V."/>
            <person name="Hugenholtz P."/>
            <person name="Kyrpides N.C."/>
            <person name="Klenk H.P."/>
            <person name="Lapidus A."/>
        </authorList>
    </citation>
    <scope>NUCLEOTIDE SEQUENCE [LARGE SCALE GENOMIC DNA]</scope>
    <source>
        <strain evidence="3">DSM 44963</strain>
    </source>
</reference>
<dbReference type="eggNOG" id="COG1028">
    <property type="taxonomic scope" value="Bacteria"/>
</dbReference>
<dbReference type="OrthoDB" id="156828at2"/>
<dbReference type="InterPro" id="IPR002347">
    <property type="entry name" value="SDR_fam"/>
</dbReference>
<dbReference type="GO" id="GO:0016491">
    <property type="term" value="F:oxidoreductase activity"/>
    <property type="evidence" value="ECO:0007669"/>
    <property type="project" value="UniProtKB-KW"/>
</dbReference>
<dbReference type="PANTHER" id="PTHR43975:SF2">
    <property type="entry name" value="EG:BACR7A4.14 PROTEIN-RELATED"/>
    <property type="match status" value="1"/>
</dbReference>
<protein>
    <submittedName>
        <fullName evidence="2">Short-chain dehydrogenase/reductase SDR</fullName>
    </submittedName>
</protein>
<dbReference type="STRING" id="485913.Krac_2981"/>
<dbReference type="EMBL" id="ADVG01000004">
    <property type="protein sequence ID" value="EFH82194.1"/>
    <property type="molecule type" value="Genomic_DNA"/>
</dbReference>
<dbReference type="Pfam" id="PF13561">
    <property type="entry name" value="adh_short_C2"/>
    <property type="match status" value="1"/>
</dbReference>